<dbReference type="Proteomes" id="UP000286954">
    <property type="component" value="Chromosome"/>
</dbReference>
<organism evidence="1 2">
    <name type="scientific">Glycocaulis alkaliphilus</name>
    <dbReference type="NCBI Taxonomy" id="1434191"/>
    <lineage>
        <taxon>Bacteria</taxon>
        <taxon>Pseudomonadati</taxon>
        <taxon>Pseudomonadota</taxon>
        <taxon>Alphaproteobacteria</taxon>
        <taxon>Maricaulales</taxon>
        <taxon>Maricaulaceae</taxon>
        <taxon>Glycocaulis</taxon>
    </lineage>
</organism>
<keyword evidence="2" id="KW-1185">Reference proteome</keyword>
<dbReference type="EMBL" id="CP018911">
    <property type="protein sequence ID" value="AZU03899.1"/>
    <property type="molecule type" value="Genomic_DNA"/>
</dbReference>
<dbReference type="SUPFAM" id="SSF159594">
    <property type="entry name" value="XCC0632-like"/>
    <property type="match status" value="1"/>
</dbReference>
<evidence type="ECO:0000313" key="2">
    <source>
        <dbReference type="Proteomes" id="UP000286954"/>
    </source>
</evidence>
<dbReference type="Pfam" id="PF03886">
    <property type="entry name" value="ABC_trans_aux"/>
    <property type="match status" value="1"/>
</dbReference>
<dbReference type="AlphaFoldDB" id="A0A3T0E9A3"/>
<accession>A0A3T0E9A3</accession>
<dbReference type="Gene3D" id="3.40.50.10610">
    <property type="entry name" value="ABC-type transport auxiliary lipoprotein component"/>
    <property type="match status" value="1"/>
</dbReference>
<proteinExistence type="predicted"/>
<evidence type="ECO:0000313" key="1">
    <source>
        <dbReference type="EMBL" id="AZU03899.1"/>
    </source>
</evidence>
<dbReference type="KEGG" id="gak:X907_1366"/>
<dbReference type="OrthoDB" id="9808689at2"/>
<reference evidence="1 2" key="1">
    <citation type="submission" date="2016-12" db="EMBL/GenBank/DDBJ databases">
        <title>The genome of dimorphic prosthecate Glycocaulis alkaliphilus 6b-8t, isolated from crude oil dictates its adaptability in petroleum environments.</title>
        <authorList>
            <person name="Wu X.-L."/>
            <person name="Geng S."/>
        </authorList>
    </citation>
    <scope>NUCLEOTIDE SEQUENCE [LARGE SCALE GENOMIC DNA]</scope>
    <source>
        <strain evidence="1 2">6B-8</strain>
    </source>
</reference>
<sequence length="215" mass="23013">MIARNLLMAGAALALSGCISLLPESESSSLYRLSNHVPVETAVNHEAPVVRIARPVAPRALSGDRIALDAGQGRVAYMAGANWISAVPVLVQELVVDTFDRRSTVLMAARPDDGVATSWDLRMELRRFEAVYDQGSNAAPRIDIAIRARLIDTASREVAGVRTFEASRRADGNRQALIVDAFSRAASDLSGDLVDWASAQVTQAQENTAGEAQAD</sequence>
<protein>
    <submittedName>
        <fullName evidence="1">Uncharacterized protein</fullName>
    </submittedName>
</protein>
<dbReference type="RefSeq" id="WP_127566480.1">
    <property type="nucleotide sequence ID" value="NZ_BMFB01000007.1"/>
</dbReference>
<gene>
    <name evidence="1" type="ORF">X907_1366</name>
</gene>
<name>A0A3T0E9A3_9PROT</name>
<dbReference type="InterPro" id="IPR005586">
    <property type="entry name" value="ABC_trans_aux"/>
</dbReference>
<dbReference type="PROSITE" id="PS51257">
    <property type="entry name" value="PROKAR_LIPOPROTEIN"/>
    <property type="match status" value="1"/>
</dbReference>